<evidence type="ECO:0000313" key="4">
    <source>
        <dbReference type="Proteomes" id="UP000728185"/>
    </source>
</evidence>
<comment type="caution">
    <text evidence="3">The sequence shown here is derived from an EMBL/GenBank/DDBJ whole genome shotgun (WGS) entry which is preliminary data.</text>
</comment>
<feature type="region of interest" description="Disordered" evidence="1">
    <location>
        <begin position="216"/>
        <end position="236"/>
    </location>
</feature>
<feature type="compositionally biased region" description="Basic and acidic residues" evidence="1">
    <location>
        <begin position="609"/>
        <end position="623"/>
    </location>
</feature>
<feature type="region of interest" description="Disordered" evidence="1">
    <location>
        <begin position="351"/>
        <end position="377"/>
    </location>
</feature>
<feature type="compositionally biased region" description="Acidic residues" evidence="1">
    <location>
        <begin position="224"/>
        <end position="234"/>
    </location>
</feature>
<evidence type="ECO:0000256" key="1">
    <source>
        <dbReference type="SAM" id="MobiDB-lite"/>
    </source>
</evidence>
<proteinExistence type="predicted"/>
<dbReference type="AlphaFoldDB" id="A0A8E0VE32"/>
<evidence type="ECO:0000256" key="2">
    <source>
        <dbReference type="SAM" id="SignalP"/>
    </source>
</evidence>
<sequence length="823" mass="91741">MFIIVFFALKTVPLLIISTNAMTSELASFITSVFTMDLLDIDSMLRKDSNLTESEQKVIYRQAKDIQEVLSWFNVKPTGVNQTLECKNIHSTSLSSASFFPRLNILFILSELDVILPTSYLNRAGNELLADFTTIQFVDNEPRAPLEEIYTEAPIEKKPLKARKSSEPSRSILKLMTEKLSEIKRTFEDPLRDQESALSRLGTKLLDGWKRMTEKTKAAAETKAEEEEEEEPEGQQEVVAYETGRIAITARTVSEESRKKLRQKPVKRPKVSESPSDRVVIAPILDEDMEKHAPKRAHTPRELMLIKPPYADVLTMLPGVKKTTTKRVHDIVGSSAPYAVVTNLTSPRISPKLPGIASTPTTRTRGTRRRDSFATPSAVAIREQKLDEHVRSVAWAIKQIPTSKKTKRKTTMKDSSIQTISSPRSLSSSGRSVDIHSPMESIMVQPGSVEGREPPFRFMSSLGTPLSSTGAHLGDSTVSEMLKRAVSPGKVRPQTLEVVGEQVDRMSDEAQRLSEIEEITPKATGVWTWLDTLLASQAKSPTLPVQFYETMPPESKYGALRRLHKRAGTGLISRFEEKGAHLQYLVRNLEDTHMLPCSDRESAPIQIKSTEDEQPKSLQETHRGGPVFTAASPGTQRAEQIRKRLIEKGMLSPVPGRGAHLETEKVAQRTSRDSVGINRFATDIEYATKYLQTVFQPGQLTQLLNEIQKGGTSLEALSALEEALIIAANKAEAAEHEEWMHIRGSPRPPGIPPGQWHLIGTSKELNKLQTDNFHQINKGVHCRYALLAQKGFHKQGLSIAAHLARMELVECINKAIQQRGKSA</sequence>
<dbReference type="EMBL" id="LUCM01011381">
    <property type="protein sequence ID" value="KAA0184055.1"/>
    <property type="molecule type" value="Genomic_DNA"/>
</dbReference>
<feature type="signal peptide" evidence="2">
    <location>
        <begin position="1"/>
        <end position="21"/>
    </location>
</feature>
<keyword evidence="2" id="KW-0732">Signal</keyword>
<gene>
    <name evidence="3" type="ORF">FBUS_05939</name>
</gene>
<keyword evidence="4" id="KW-1185">Reference proteome</keyword>
<feature type="region of interest" description="Disordered" evidence="1">
    <location>
        <begin position="607"/>
        <end position="637"/>
    </location>
</feature>
<feature type="chain" id="PRO_5034212536" evidence="2">
    <location>
        <begin position="22"/>
        <end position="823"/>
    </location>
</feature>
<name>A0A8E0VE32_9TREM</name>
<organism evidence="3 4">
    <name type="scientific">Fasciolopsis buskii</name>
    <dbReference type="NCBI Taxonomy" id="27845"/>
    <lineage>
        <taxon>Eukaryota</taxon>
        <taxon>Metazoa</taxon>
        <taxon>Spiralia</taxon>
        <taxon>Lophotrochozoa</taxon>
        <taxon>Platyhelminthes</taxon>
        <taxon>Trematoda</taxon>
        <taxon>Digenea</taxon>
        <taxon>Plagiorchiida</taxon>
        <taxon>Echinostomata</taxon>
        <taxon>Echinostomatoidea</taxon>
        <taxon>Fasciolidae</taxon>
        <taxon>Fasciolopsis</taxon>
    </lineage>
</organism>
<feature type="compositionally biased region" description="Basic and acidic residues" evidence="1">
    <location>
        <begin position="659"/>
        <end position="671"/>
    </location>
</feature>
<protein>
    <submittedName>
        <fullName evidence="3">Uncharacterized protein</fullName>
    </submittedName>
</protein>
<feature type="region of interest" description="Disordered" evidence="1">
    <location>
        <begin position="404"/>
        <end position="433"/>
    </location>
</feature>
<reference evidence="3" key="1">
    <citation type="submission" date="2019-05" db="EMBL/GenBank/DDBJ databases">
        <title>Annotation for the trematode Fasciolopsis buski.</title>
        <authorList>
            <person name="Choi Y.-J."/>
        </authorList>
    </citation>
    <scope>NUCLEOTIDE SEQUENCE</scope>
    <source>
        <strain evidence="3">HT</strain>
        <tissue evidence="3">Whole worm</tissue>
    </source>
</reference>
<dbReference type="Proteomes" id="UP000728185">
    <property type="component" value="Unassembled WGS sequence"/>
</dbReference>
<evidence type="ECO:0000313" key="3">
    <source>
        <dbReference type="EMBL" id="KAA0184055.1"/>
    </source>
</evidence>
<dbReference type="OrthoDB" id="6275790at2759"/>
<feature type="region of interest" description="Disordered" evidence="1">
    <location>
        <begin position="253"/>
        <end position="274"/>
    </location>
</feature>
<feature type="region of interest" description="Disordered" evidence="1">
    <location>
        <begin position="651"/>
        <end position="671"/>
    </location>
</feature>
<accession>A0A8E0VE32</accession>
<feature type="compositionally biased region" description="Basic residues" evidence="1">
    <location>
        <begin position="259"/>
        <end position="269"/>
    </location>
</feature>
<feature type="compositionally biased region" description="Low complexity" evidence="1">
    <location>
        <begin position="413"/>
        <end position="432"/>
    </location>
</feature>